<sequence length="44" mass="4846">MAPEVTILTALKSPSAKSFWLGSKICEHLYGQSLRCIQPSLLNL</sequence>
<protein>
    <submittedName>
        <fullName evidence="1">Uncharacterized protein</fullName>
    </submittedName>
</protein>
<proteinExistence type="predicted"/>
<dbReference type="Gramene" id="MELO3C027584.2.1">
    <property type="protein sequence ID" value="MELO3C027584.2.1"/>
    <property type="gene ID" value="MELO3C027584.2"/>
</dbReference>
<evidence type="ECO:0000313" key="1">
    <source>
        <dbReference type="EnsemblPlants" id="MELO3C027584.2.1"/>
    </source>
</evidence>
<dbReference type="EnsemblPlants" id="MELO3C027584.2.1">
    <property type="protein sequence ID" value="MELO3C027584.2.1"/>
    <property type="gene ID" value="MELO3C027584.2"/>
</dbReference>
<name>A0A9I9E1V2_CUCME</name>
<accession>A0A9I9E1V2</accession>
<reference evidence="1" key="1">
    <citation type="submission" date="2023-03" db="UniProtKB">
        <authorList>
            <consortium name="EnsemblPlants"/>
        </authorList>
    </citation>
    <scope>IDENTIFICATION</scope>
</reference>
<organism evidence="1">
    <name type="scientific">Cucumis melo</name>
    <name type="common">Muskmelon</name>
    <dbReference type="NCBI Taxonomy" id="3656"/>
    <lineage>
        <taxon>Eukaryota</taxon>
        <taxon>Viridiplantae</taxon>
        <taxon>Streptophyta</taxon>
        <taxon>Embryophyta</taxon>
        <taxon>Tracheophyta</taxon>
        <taxon>Spermatophyta</taxon>
        <taxon>Magnoliopsida</taxon>
        <taxon>eudicotyledons</taxon>
        <taxon>Gunneridae</taxon>
        <taxon>Pentapetalae</taxon>
        <taxon>rosids</taxon>
        <taxon>fabids</taxon>
        <taxon>Cucurbitales</taxon>
        <taxon>Cucurbitaceae</taxon>
        <taxon>Benincaseae</taxon>
        <taxon>Cucumis</taxon>
    </lineage>
</organism>
<dbReference type="AlphaFoldDB" id="A0A9I9E1V2"/>